<dbReference type="STRING" id="139825.A0A401GAV4"/>
<dbReference type="GeneID" id="38776190"/>
<dbReference type="RefSeq" id="XP_027610186.1">
    <property type="nucleotide sequence ID" value="XM_027754385.1"/>
</dbReference>
<dbReference type="InParanoid" id="A0A401GAV4"/>
<evidence type="ECO:0000313" key="1">
    <source>
        <dbReference type="EMBL" id="GBE79273.1"/>
    </source>
</evidence>
<proteinExistence type="predicted"/>
<organism evidence="1 2">
    <name type="scientific">Sparassis crispa</name>
    <dbReference type="NCBI Taxonomy" id="139825"/>
    <lineage>
        <taxon>Eukaryota</taxon>
        <taxon>Fungi</taxon>
        <taxon>Dikarya</taxon>
        <taxon>Basidiomycota</taxon>
        <taxon>Agaricomycotina</taxon>
        <taxon>Agaricomycetes</taxon>
        <taxon>Polyporales</taxon>
        <taxon>Sparassidaceae</taxon>
        <taxon>Sparassis</taxon>
    </lineage>
</organism>
<protein>
    <submittedName>
        <fullName evidence="1">Uncharacterized protein</fullName>
    </submittedName>
</protein>
<name>A0A401GAV4_9APHY</name>
<evidence type="ECO:0000313" key="2">
    <source>
        <dbReference type="Proteomes" id="UP000287166"/>
    </source>
</evidence>
<dbReference type="AlphaFoldDB" id="A0A401GAV4"/>
<dbReference type="Proteomes" id="UP000287166">
    <property type="component" value="Unassembled WGS sequence"/>
</dbReference>
<sequence length="429" mass="48517">MPILDDAYDMIQSVIAQITTIDARSFTTTDLEIYNLKKQLERLRAETEFYKKETQKLRGHAHRSAVEIQATGERLYGAKCEIRRLQTCQEETEAAHQQVVQDSDSKTHELIALQKKHHAIEALLRIHSVELQDAQQYLSKVDNVPDADVLHAIQKVNAEVFHMAAQLAESLKFDNHCPVDFCNQLEEGTQLEGRLGLTLVQSRKCLGHQDDPICVQIALQGCMTMFSNWVIETWDFLNYTDKGPFGNVYASLNEKETQNVAGRWRVLTRSHIKSLLPKEPEVARRLQNLLIYNISEVLHTAGLRQRPQEMEEALERIHGEQMGSVIRLCLGLRTATGEHILSRDIETLVVEPGVSFDVEQMQDAFNGVDIEKGRTAVLCVTELGLRCVEKDGNGKMHRTTLLKPKVALETMVRELGELGFSDLKISGPV</sequence>
<reference evidence="1 2" key="1">
    <citation type="journal article" date="2018" name="Sci. Rep.">
        <title>Genome sequence of the cauliflower mushroom Sparassis crispa (Hanabiratake) and its association with beneficial usage.</title>
        <authorList>
            <person name="Kiyama R."/>
            <person name="Furutani Y."/>
            <person name="Kawaguchi K."/>
            <person name="Nakanishi T."/>
        </authorList>
    </citation>
    <scope>NUCLEOTIDE SEQUENCE [LARGE SCALE GENOMIC DNA]</scope>
</reference>
<accession>A0A401GAV4</accession>
<gene>
    <name evidence="1" type="ORF">SCP_0204710</name>
</gene>
<dbReference type="OrthoDB" id="3147752at2759"/>
<keyword evidence="2" id="KW-1185">Reference proteome</keyword>
<comment type="caution">
    <text evidence="1">The sequence shown here is derived from an EMBL/GenBank/DDBJ whole genome shotgun (WGS) entry which is preliminary data.</text>
</comment>
<dbReference type="EMBL" id="BFAD01000002">
    <property type="protein sequence ID" value="GBE79273.1"/>
    <property type="molecule type" value="Genomic_DNA"/>
</dbReference>